<gene>
    <name evidence="8" type="ORF">SAMN04488056_11032</name>
</gene>
<evidence type="ECO:0000256" key="4">
    <source>
        <dbReference type="ARBA" id="ARBA00022801"/>
    </source>
</evidence>
<dbReference type="PANTHER" id="PTHR30417">
    <property type="entry name" value="N-ACETYLMURAMOYL-L-ALANINE AMIDASE AMID"/>
    <property type="match status" value="1"/>
</dbReference>
<dbReference type="SUPFAM" id="SSF55846">
    <property type="entry name" value="N-acetylmuramoyl-L-alanine amidase-like"/>
    <property type="match status" value="1"/>
</dbReference>
<evidence type="ECO:0000256" key="2">
    <source>
        <dbReference type="ARBA" id="ARBA00007553"/>
    </source>
</evidence>
<dbReference type="CDD" id="cd06583">
    <property type="entry name" value="PGRP"/>
    <property type="match status" value="1"/>
</dbReference>
<sequence length="248" mass="27516">MPFEAKTNCPCEDKPSPNFGERKDGRKVDMLLLHYTGMEDDAQALDWLCNPESEVSAHYFLHRDGTIVQLVDESKRAWHAGDAYWKGETDINSCSIGIEIANAGHEEFGEKQLDILHMLCMDIIARNEIPNYRVLGHSDVSPGRKVDPGVKFPWKQLAAAGAGHWADPEVSGGGRFFQLGDEGQPIQALQSMLAIYGYNAPITGVFDEQTEKVVRAFQLHFRPELVDGVADTTTISTLYKLNAGLPQL</sequence>
<dbReference type="AlphaFoldDB" id="A0A1I5IX15"/>
<comment type="similarity">
    <text evidence="2">Belongs to the N-acetylmuramoyl-L-alanine amidase 2 family.</text>
</comment>
<dbReference type="InterPro" id="IPR036505">
    <property type="entry name" value="Amidase/PGRP_sf"/>
</dbReference>
<comment type="catalytic activity">
    <reaction evidence="1">
        <text>Hydrolyzes the link between N-acetylmuramoyl residues and L-amino acid residues in certain cell-wall glycopeptides.</text>
        <dbReference type="EC" id="3.5.1.28"/>
    </reaction>
</comment>
<dbReference type="GO" id="GO:0019867">
    <property type="term" value="C:outer membrane"/>
    <property type="evidence" value="ECO:0007669"/>
    <property type="project" value="TreeGrafter"/>
</dbReference>
<keyword evidence="4" id="KW-0378">Hydrolase</keyword>
<evidence type="ECO:0000256" key="5">
    <source>
        <dbReference type="ARBA" id="ARBA00023316"/>
    </source>
</evidence>
<dbReference type="GO" id="GO:0008745">
    <property type="term" value="F:N-acetylmuramoyl-L-alanine amidase activity"/>
    <property type="evidence" value="ECO:0007669"/>
    <property type="project" value="UniProtKB-EC"/>
</dbReference>
<dbReference type="Pfam" id="PF01510">
    <property type="entry name" value="Amidase_2"/>
    <property type="match status" value="1"/>
</dbReference>
<dbReference type="GO" id="GO:0071555">
    <property type="term" value="P:cell wall organization"/>
    <property type="evidence" value="ECO:0007669"/>
    <property type="project" value="UniProtKB-KW"/>
</dbReference>
<dbReference type="InterPro" id="IPR051206">
    <property type="entry name" value="NAMLAA_amidase_2"/>
</dbReference>
<dbReference type="InterPro" id="IPR036365">
    <property type="entry name" value="PGBD-like_sf"/>
</dbReference>
<feature type="domain" description="N-acetylmuramoyl-L-alanine amidase" evidence="7">
    <location>
        <begin position="16"/>
        <end position="149"/>
    </location>
</feature>
<organism evidence="8 9">
    <name type="scientific">Cohaesibacter marisflavi</name>
    <dbReference type="NCBI Taxonomy" id="655353"/>
    <lineage>
        <taxon>Bacteria</taxon>
        <taxon>Pseudomonadati</taxon>
        <taxon>Pseudomonadota</taxon>
        <taxon>Alphaproteobacteria</taxon>
        <taxon>Hyphomicrobiales</taxon>
        <taxon>Cohaesibacteraceae</taxon>
    </lineage>
</organism>
<evidence type="ECO:0000313" key="8">
    <source>
        <dbReference type="EMBL" id="SFO65022.1"/>
    </source>
</evidence>
<protein>
    <recommendedName>
        <fullName evidence="3">N-acetylmuramoyl-L-alanine amidase</fullName>
        <ecNumber evidence="3">3.5.1.28</ecNumber>
    </recommendedName>
</protein>
<dbReference type="Proteomes" id="UP000199236">
    <property type="component" value="Unassembled WGS sequence"/>
</dbReference>
<dbReference type="RefSeq" id="WP_090074196.1">
    <property type="nucleotide sequence ID" value="NZ_FOVR01000010.1"/>
</dbReference>
<accession>A0A1I5IX15</accession>
<proteinExistence type="inferred from homology"/>
<dbReference type="STRING" id="655353.SAMN04488056_11032"/>
<dbReference type="Gene3D" id="1.10.101.10">
    <property type="entry name" value="PGBD-like superfamily/PGBD"/>
    <property type="match status" value="1"/>
</dbReference>
<reference evidence="8 9" key="1">
    <citation type="submission" date="2016-10" db="EMBL/GenBank/DDBJ databases">
        <authorList>
            <person name="de Groot N.N."/>
        </authorList>
    </citation>
    <scope>NUCLEOTIDE SEQUENCE [LARGE SCALE GENOMIC DNA]</scope>
    <source>
        <strain evidence="8 9">CGMCC 1.9157</strain>
    </source>
</reference>
<name>A0A1I5IX15_9HYPH</name>
<feature type="compositionally biased region" description="Basic and acidic residues" evidence="6">
    <location>
        <begin position="11"/>
        <end position="23"/>
    </location>
</feature>
<dbReference type="Gene3D" id="3.40.80.10">
    <property type="entry name" value="Peptidoglycan recognition protein-like"/>
    <property type="match status" value="1"/>
</dbReference>
<evidence type="ECO:0000256" key="3">
    <source>
        <dbReference type="ARBA" id="ARBA00011901"/>
    </source>
</evidence>
<dbReference type="InterPro" id="IPR002477">
    <property type="entry name" value="Peptidoglycan-bd-like"/>
</dbReference>
<dbReference type="OrthoDB" id="9794842at2"/>
<dbReference type="Pfam" id="PF01471">
    <property type="entry name" value="PG_binding_1"/>
    <property type="match status" value="1"/>
</dbReference>
<dbReference type="PANTHER" id="PTHR30417:SF1">
    <property type="entry name" value="N-ACETYLMURAMOYL-L-ALANINE AMIDASE AMID"/>
    <property type="match status" value="1"/>
</dbReference>
<dbReference type="SUPFAM" id="SSF47090">
    <property type="entry name" value="PGBD-like"/>
    <property type="match status" value="1"/>
</dbReference>
<dbReference type="InterPro" id="IPR036366">
    <property type="entry name" value="PGBDSf"/>
</dbReference>
<keyword evidence="9" id="KW-1185">Reference proteome</keyword>
<feature type="region of interest" description="Disordered" evidence="6">
    <location>
        <begin position="1"/>
        <end position="23"/>
    </location>
</feature>
<dbReference type="GO" id="GO:0009253">
    <property type="term" value="P:peptidoglycan catabolic process"/>
    <property type="evidence" value="ECO:0007669"/>
    <property type="project" value="InterPro"/>
</dbReference>
<dbReference type="SMART" id="SM00644">
    <property type="entry name" value="Ami_2"/>
    <property type="match status" value="1"/>
</dbReference>
<dbReference type="GO" id="GO:0009254">
    <property type="term" value="P:peptidoglycan turnover"/>
    <property type="evidence" value="ECO:0007669"/>
    <property type="project" value="TreeGrafter"/>
</dbReference>
<dbReference type="EMBL" id="FOVR01000010">
    <property type="protein sequence ID" value="SFO65022.1"/>
    <property type="molecule type" value="Genomic_DNA"/>
</dbReference>
<evidence type="ECO:0000256" key="1">
    <source>
        <dbReference type="ARBA" id="ARBA00001561"/>
    </source>
</evidence>
<dbReference type="InterPro" id="IPR002502">
    <property type="entry name" value="Amidase_domain"/>
</dbReference>
<evidence type="ECO:0000313" key="9">
    <source>
        <dbReference type="Proteomes" id="UP000199236"/>
    </source>
</evidence>
<dbReference type="EC" id="3.5.1.28" evidence="3"/>
<evidence type="ECO:0000256" key="6">
    <source>
        <dbReference type="SAM" id="MobiDB-lite"/>
    </source>
</evidence>
<keyword evidence="5" id="KW-0961">Cell wall biogenesis/degradation</keyword>
<evidence type="ECO:0000259" key="7">
    <source>
        <dbReference type="SMART" id="SM00644"/>
    </source>
</evidence>